<keyword evidence="2" id="KW-1185">Reference proteome</keyword>
<proteinExistence type="predicted"/>
<protein>
    <submittedName>
        <fullName evidence="1">Uncharacterized protein</fullName>
    </submittedName>
</protein>
<dbReference type="EMBL" id="JBBPBN010000034">
    <property type="protein sequence ID" value="KAK9002812.1"/>
    <property type="molecule type" value="Genomic_DNA"/>
</dbReference>
<accession>A0ABR2QQJ3</accession>
<gene>
    <name evidence="1" type="ORF">V6N11_060392</name>
</gene>
<name>A0ABR2QQJ3_9ROSI</name>
<evidence type="ECO:0000313" key="2">
    <source>
        <dbReference type="Proteomes" id="UP001396334"/>
    </source>
</evidence>
<reference evidence="1 2" key="1">
    <citation type="journal article" date="2024" name="G3 (Bethesda)">
        <title>Genome assembly of Hibiscus sabdariffa L. provides insights into metabolisms of medicinal natural products.</title>
        <authorList>
            <person name="Kim T."/>
        </authorList>
    </citation>
    <scope>NUCLEOTIDE SEQUENCE [LARGE SCALE GENOMIC DNA]</scope>
    <source>
        <strain evidence="1">TK-2024</strain>
        <tissue evidence="1">Old leaves</tissue>
    </source>
</reference>
<evidence type="ECO:0000313" key="1">
    <source>
        <dbReference type="EMBL" id="KAK9002812.1"/>
    </source>
</evidence>
<organism evidence="1 2">
    <name type="scientific">Hibiscus sabdariffa</name>
    <name type="common">roselle</name>
    <dbReference type="NCBI Taxonomy" id="183260"/>
    <lineage>
        <taxon>Eukaryota</taxon>
        <taxon>Viridiplantae</taxon>
        <taxon>Streptophyta</taxon>
        <taxon>Embryophyta</taxon>
        <taxon>Tracheophyta</taxon>
        <taxon>Spermatophyta</taxon>
        <taxon>Magnoliopsida</taxon>
        <taxon>eudicotyledons</taxon>
        <taxon>Gunneridae</taxon>
        <taxon>Pentapetalae</taxon>
        <taxon>rosids</taxon>
        <taxon>malvids</taxon>
        <taxon>Malvales</taxon>
        <taxon>Malvaceae</taxon>
        <taxon>Malvoideae</taxon>
        <taxon>Hibiscus</taxon>
    </lineage>
</organism>
<sequence length="94" mass="10175">MNLSSGRGSMPIISSSAVWKPADAVTDQFPDGLCVVDDDLTCLMILEKILRTCLYEDSSIDNCFKVVSTLLNVFSPSLIAISNDCSLIDDRAAK</sequence>
<comment type="caution">
    <text evidence="1">The sequence shown here is derived from an EMBL/GenBank/DDBJ whole genome shotgun (WGS) entry which is preliminary data.</text>
</comment>
<dbReference type="Proteomes" id="UP001396334">
    <property type="component" value="Unassembled WGS sequence"/>
</dbReference>